<sequence>MVVRLMLIGFKANVVKDVELGFSSKVDGVCNACRGEVGLGICCDVAWVAAVALVGERVQDREIHDQCLGIAERIDESS</sequence>
<accession>A0A6J7QEJ7</accession>
<dbReference type="EMBL" id="CAFBPA010000232">
    <property type="protein sequence ID" value="CAB5016077.1"/>
    <property type="molecule type" value="Genomic_DNA"/>
</dbReference>
<name>A0A6J7QEJ7_9ZZZZ</name>
<protein>
    <submittedName>
        <fullName evidence="1">Unannotated protein</fullName>
    </submittedName>
</protein>
<organism evidence="1">
    <name type="scientific">freshwater metagenome</name>
    <dbReference type="NCBI Taxonomy" id="449393"/>
    <lineage>
        <taxon>unclassified sequences</taxon>
        <taxon>metagenomes</taxon>
        <taxon>ecological metagenomes</taxon>
    </lineage>
</organism>
<proteinExistence type="predicted"/>
<reference evidence="1" key="1">
    <citation type="submission" date="2020-05" db="EMBL/GenBank/DDBJ databases">
        <authorList>
            <person name="Chiriac C."/>
            <person name="Salcher M."/>
            <person name="Ghai R."/>
            <person name="Kavagutti S V."/>
        </authorList>
    </citation>
    <scope>NUCLEOTIDE SEQUENCE</scope>
</reference>
<evidence type="ECO:0000313" key="1">
    <source>
        <dbReference type="EMBL" id="CAB5016077.1"/>
    </source>
</evidence>
<gene>
    <name evidence="1" type="ORF">UFOPK4043_01322</name>
</gene>
<dbReference type="AlphaFoldDB" id="A0A6J7QEJ7"/>